<dbReference type="InterPro" id="IPR050268">
    <property type="entry name" value="NADH-dep_flavin_reductase"/>
</dbReference>
<protein>
    <submittedName>
        <fullName evidence="4">Unannotated protein</fullName>
    </submittedName>
</protein>
<comment type="similarity">
    <text evidence="1">Belongs to the non-flavoprotein flavin reductase family.</text>
</comment>
<reference evidence="4" key="1">
    <citation type="submission" date="2020-05" db="EMBL/GenBank/DDBJ databases">
        <authorList>
            <person name="Chiriac C."/>
            <person name="Salcher M."/>
            <person name="Ghai R."/>
            <person name="Kavagutti S V."/>
        </authorList>
    </citation>
    <scope>NUCLEOTIDE SEQUENCE</scope>
</reference>
<dbReference type="InterPro" id="IPR002563">
    <property type="entry name" value="Flavin_Rdtase-like_dom"/>
</dbReference>
<dbReference type="SMART" id="SM00903">
    <property type="entry name" value="Flavin_Reduct"/>
    <property type="match status" value="1"/>
</dbReference>
<dbReference type="Pfam" id="PF01613">
    <property type="entry name" value="Flavin_Reduct"/>
    <property type="match status" value="1"/>
</dbReference>
<gene>
    <name evidence="4" type="ORF">UFOPK1808_00943</name>
</gene>
<evidence type="ECO:0000313" key="4">
    <source>
        <dbReference type="EMBL" id="CAB4603604.1"/>
    </source>
</evidence>
<dbReference type="PANTHER" id="PTHR30466:SF11">
    <property type="entry name" value="FLAVIN-DEPENDENT MONOOXYGENASE, REDUCTASE SUBUNIT HSAB"/>
    <property type="match status" value="1"/>
</dbReference>
<evidence type="ECO:0000256" key="1">
    <source>
        <dbReference type="ARBA" id="ARBA00008898"/>
    </source>
</evidence>
<organism evidence="4">
    <name type="scientific">freshwater metagenome</name>
    <dbReference type="NCBI Taxonomy" id="449393"/>
    <lineage>
        <taxon>unclassified sequences</taxon>
        <taxon>metagenomes</taxon>
        <taxon>ecological metagenomes</taxon>
    </lineage>
</organism>
<dbReference type="SUPFAM" id="SSF50475">
    <property type="entry name" value="FMN-binding split barrel"/>
    <property type="match status" value="1"/>
</dbReference>
<name>A0A6J6GX03_9ZZZZ</name>
<keyword evidence="2" id="KW-0560">Oxidoreductase</keyword>
<dbReference type="EMBL" id="CAEZUL010000106">
    <property type="protein sequence ID" value="CAB4603604.1"/>
    <property type="molecule type" value="Genomic_DNA"/>
</dbReference>
<proteinExistence type="inferred from homology"/>
<dbReference type="InterPro" id="IPR012349">
    <property type="entry name" value="Split_barrel_FMN-bd"/>
</dbReference>
<dbReference type="GO" id="GO:0042602">
    <property type="term" value="F:riboflavin reductase (NADPH) activity"/>
    <property type="evidence" value="ECO:0007669"/>
    <property type="project" value="TreeGrafter"/>
</dbReference>
<evidence type="ECO:0000256" key="2">
    <source>
        <dbReference type="ARBA" id="ARBA00023002"/>
    </source>
</evidence>
<dbReference type="GO" id="GO:0010181">
    <property type="term" value="F:FMN binding"/>
    <property type="evidence" value="ECO:0007669"/>
    <property type="project" value="InterPro"/>
</dbReference>
<feature type="domain" description="Flavin reductase like" evidence="3">
    <location>
        <begin position="14"/>
        <end position="159"/>
    </location>
</feature>
<evidence type="ECO:0000259" key="3">
    <source>
        <dbReference type="SMART" id="SM00903"/>
    </source>
</evidence>
<dbReference type="Gene3D" id="2.30.110.10">
    <property type="entry name" value="Electron Transport, Fmn-binding Protein, Chain A"/>
    <property type="match status" value="1"/>
</dbReference>
<accession>A0A6J6GX03</accession>
<sequence length="164" mass="17237">MTTSIDPAHFRAVLGHVPTSVVVVTGLNAEGTPFGITIGSFTSVSLDPPLVGFFPGAQSKSWAAIRESGRFCVNVLGSAQEELCWRFAKEGDDKFAGLEWVPSAGGSPILPGAIAWIDCAIEAETPAGDHTFVMGLVQSMDHAESVTDAMVFFRGKVTSANHIG</sequence>
<dbReference type="AlphaFoldDB" id="A0A6J6GX03"/>
<dbReference type="PANTHER" id="PTHR30466">
    <property type="entry name" value="FLAVIN REDUCTASE"/>
    <property type="match status" value="1"/>
</dbReference>